<dbReference type="GeneID" id="48972430"/>
<dbReference type="Gene3D" id="1.10.4030.10">
    <property type="entry name" value="Porin chaperone SurA, peptide-binding domain"/>
    <property type="match status" value="1"/>
</dbReference>
<dbReference type="PATRIC" id="fig|380.5.peg.885"/>
<dbReference type="RefSeq" id="WP_014327836.1">
    <property type="nucleotide sequence ID" value="NC_016812.1"/>
</dbReference>
<reference evidence="4 5" key="1">
    <citation type="journal article" date="2012" name="J. Bacteriol.">
        <title>Genome sequence of the soybean symbiont Sinorhizobium fredii HH103.</title>
        <authorList>
            <person name="Weidner S."/>
            <person name="Becker A."/>
            <person name="Bonilla I."/>
            <person name="Jaenicke S."/>
            <person name="Lloret J."/>
            <person name="Margaret I."/>
            <person name="Puhler A."/>
            <person name="Ruiz-Sainz J.E."/>
            <person name="Schneiker-Bekel S."/>
            <person name="Szczepanowski R."/>
            <person name="Vinardell J.M."/>
            <person name="Zehner S."/>
            <person name="Gottfert M."/>
        </authorList>
    </citation>
    <scope>NUCLEOTIDE SEQUENCE [LARGE SCALE GENOMIC DNA]</scope>
    <source>
        <strain evidence="4 5">HH103</strain>
    </source>
</reference>
<protein>
    <submittedName>
        <fullName evidence="4">Survival protein surA (Peptidyl-prolyl cis-trans isomerase SurA)</fullName>
        <ecNumber evidence="4">5.2.1.8</ecNumber>
    </submittedName>
</protein>
<feature type="signal peptide" evidence="3">
    <location>
        <begin position="1"/>
        <end position="32"/>
    </location>
</feature>
<evidence type="ECO:0000313" key="5">
    <source>
        <dbReference type="Proteomes" id="UP000007735"/>
    </source>
</evidence>
<evidence type="ECO:0000313" key="4">
    <source>
        <dbReference type="EMBL" id="CCE95328.1"/>
    </source>
</evidence>
<dbReference type="EMBL" id="HE616890">
    <property type="protein sequence ID" value="CCE95328.1"/>
    <property type="molecule type" value="Genomic_DNA"/>
</dbReference>
<dbReference type="GO" id="GO:0003755">
    <property type="term" value="F:peptidyl-prolyl cis-trans isomerase activity"/>
    <property type="evidence" value="ECO:0007669"/>
    <property type="project" value="UniProtKB-EC"/>
</dbReference>
<dbReference type="STRING" id="1117943.SFHH103_00829"/>
<dbReference type="HOGENOM" id="CLU_049723_0_0_5"/>
<evidence type="ECO:0000256" key="2">
    <source>
        <dbReference type="SAM" id="MobiDB-lite"/>
    </source>
</evidence>
<gene>
    <name evidence="4" type="ordered locus">SFHH103_00829</name>
</gene>
<keyword evidence="1 3" id="KW-0732">Signal</keyword>
<accession>G9A354</accession>
<dbReference type="InterPro" id="IPR050280">
    <property type="entry name" value="OMP_Chaperone_SurA"/>
</dbReference>
<dbReference type="AlphaFoldDB" id="G9A354"/>
<sequence length="314" mass="33805">MTMGGKFSIVRALSALAVAGVLSIASGAAVQAASGVSVIVNNTVITSGDIAKRVAFLRLQRQGGGAGEAKKQLIDEVLKRAEIARVQQSVSTQEVDAAYARFAAGNKLSTEQLGKILDQSGVGSEHFKQYIAVQMSWPRVVNFRYGSASRLSGGDLVKRMMEGGGDKPVTTEYFLQQVIFVIPESKRGAITAKRQAEANASRSKFPGCETSKVFAANYRDVSIRSLGRVLAQQLPEDWKPLVEKAGDGMTTGTRVTEKGVEYLAICKKRQVNDDAAAEVVFRAEDIGKKKAGGEDPNSEKYLEELRSKAQIVDK</sequence>
<feature type="chain" id="PRO_5003519326" evidence="3">
    <location>
        <begin position="33"/>
        <end position="314"/>
    </location>
</feature>
<dbReference type="PANTHER" id="PTHR47637">
    <property type="entry name" value="CHAPERONE SURA"/>
    <property type="match status" value="1"/>
</dbReference>
<evidence type="ECO:0000256" key="3">
    <source>
        <dbReference type="SAM" id="SignalP"/>
    </source>
</evidence>
<dbReference type="EC" id="5.2.1.8" evidence="4"/>
<name>G9A354_SINF1</name>
<dbReference type="eggNOG" id="COG0760">
    <property type="taxonomic scope" value="Bacteria"/>
</dbReference>
<dbReference type="InterPro" id="IPR027304">
    <property type="entry name" value="Trigger_fact/SurA_dom_sf"/>
</dbReference>
<dbReference type="PANTHER" id="PTHR47637:SF1">
    <property type="entry name" value="CHAPERONE SURA"/>
    <property type="match status" value="1"/>
</dbReference>
<organism evidence="4 5">
    <name type="scientific">Sinorhizobium fredii (strain HH103)</name>
    <dbReference type="NCBI Taxonomy" id="1117943"/>
    <lineage>
        <taxon>Bacteria</taxon>
        <taxon>Pseudomonadati</taxon>
        <taxon>Pseudomonadota</taxon>
        <taxon>Alphaproteobacteria</taxon>
        <taxon>Hyphomicrobiales</taxon>
        <taxon>Rhizobiaceae</taxon>
        <taxon>Sinorhizobium/Ensifer group</taxon>
        <taxon>Sinorhizobium</taxon>
    </lineage>
</organism>
<evidence type="ECO:0000256" key="1">
    <source>
        <dbReference type="ARBA" id="ARBA00022729"/>
    </source>
</evidence>
<keyword evidence="4" id="KW-0413">Isomerase</keyword>
<dbReference type="Proteomes" id="UP000007735">
    <property type="component" value="Chromosome"/>
</dbReference>
<dbReference type="KEGG" id="sfh:SFHH103_00829"/>
<feature type="region of interest" description="Disordered" evidence="2">
    <location>
        <begin position="287"/>
        <end position="314"/>
    </location>
</feature>
<proteinExistence type="predicted"/>
<dbReference type="SUPFAM" id="SSF109998">
    <property type="entry name" value="Triger factor/SurA peptide-binding domain-like"/>
    <property type="match status" value="1"/>
</dbReference>